<accession>A0AAW0L6Q2</accession>
<keyword evidence="2" id="KW-1185">Reference proteome</keyword>
<organism evidence="1 2">
    <name type="scientific">Quercus suber</name>
    <name type="common">Cork oak</name>
    <dbReference type="NCBI Taxonomy" id="58331"/>
    <lineage>
        <taxon>Eukaryota</taxon>
        <taxon>Viridiplantae</taxon>
        <taxon>Streptophyta</taxon>
        <taxon>Embryophyta</taxon>
        <taxon>Tracheophyta</taxon>
        <taxon>Spermatophyta</taxon>
        <taxon>Magnoliopsida</taxon>
        <taxon>eudicotyledons</taxon>
        <taxon>Gunneridae</taxon>
        <taxon>Pentapetalae</taxon>
        <taxon>rosids</taxon>
        <taxon>fabids</taxon>
        <taxon>Fagales</taxon>
        <taxon>Fagaceae</taxon>
        <taxon>Quercus</taxon>
    </lineage>
</organism>
<evidence type="ECO:0000313" key="2">
    <source>
        <dbReference type="Proteomes" id="UP000237347"/>
    </source>
</evidence>
<comment type="caution">
    <text evidence="1">The sequence shown here is derived from an EMBL/GenBank/DDBJ whole genome shotgun (WGS) entry which is preliminary data.</text>
</comment>
<protein>
    <submittedName>
        <fullName evidence="1">Uncharacterized protein</fullName>
    </submittedName>
</protein>
<evidence type="ECO:0000313" key="1">
    <source>
        <dbReference type="EMBL" id="KAK7847353.1"/>
    </source>
</evidence>
<name>A0AAW0L6Q2_QUESU</name>
<dbReference type="AlphaFoldDB" id="A0AAW0L6Q2"/>
<gene>
    <name evidence="1" type="ORF">CFP56_006681</name>
</gene>
<reference evidence="1 2" key="1">
    <citation type="journal article" date="2018" name="Sci. Data">
        <title>The draft genome sequence of cork oak.</title>
        <authorList>
            <person name="Ramos A.M."/>
            <person name="Usie A."/>
            <person name="Barbosa P."/>
            <person name="Barros P.M."/>
            <person name="Capote T."/>
            <person name="Chaves I."/>
            <person name="Simoes F."/>
            <person name="Abreu I."/>
            <person name="Carrasquinho I."/>
            <person name="Faro C."/>
            <person name="Guimaraes J.B."/>
            <person name="Mendonca D."/>
            <person name="Nobrega F."/>
            <person name="Rodrigues L."/>
            <person name="Saibo N.J.M."/>
            <person name="Varela M.C."/>
            <person name="Egas C."/>
            <person name="Matos J."/>
            <person name="Miguel C.M."/>
            <person name="Oliveira M.M."/>
            <person name="Ricardo C.P."/>
            <person name="Goncalves S."/>
        </authorList>
    </citation>
    <scope>NUCLEOTIDE SEQUENCE [LARGE SCALE GENOMIC DNA]</scope>
    <source>
        <strain evidence="2">cv. HL8</strain>
    </source>
</reference>
<dbReference type="EMBL" id="PKMF04000142">
    <property type="protein sequence ID" value="KAK7847353.1"/>
    <property type="molecule type" value="Genomic_DNA"/>
</dbReference>
<proteinExistence type="predicted"/>
<dbReference type="Proteomes" id="UP000237347">
    <property type="component" value="Unassembled WGS sequence"/>
</dbReference>
<sequence>MQTEPRKTLLCSAVATRLTYSHCAMCFAALEWLTWHSILRFIMGAICVEPEFVSTSRYHYLIPRDKITLYVEGGEEPLAVEQPFGNKEVANDDDVVVLHEGGNVDAKEIFPNLDFWTSLPQRTQSLLASLVQKFRGPSQGHRSSYSPVNF</sequence>